<dbReference type="Proteomes" id="UP001159364">
    <property type="component" value="Linkage Group LG02"/>
</dbReference>
<dbReference type="Pfam" id="PF04782">
    <property type="entry name" value="DUF632"/>
    <property type="match status" value="1"/>
</dbReference>
<dbReference type="InterPro" id="IPR006867">
    <property type="entry name" value="DUF632"/>
</dbReference>
<feature type="compositionally biased region" description="Basic and acidic residues" evidence="1">
    <location>
        <begin position="228"/>
        <end position="253"/>
    </location>
</feature>
<evidence type="ECO:0000259" key="2">
    <source>
        <dbReference type="Pfam" id="PF04782"/>
    </source>
</evidence>
<gene>
    <name evidence="4" type="ORF">K2173_027858</name>
</gene>
<comment type="caution">
    <text evidence="4">The sequence shown here is derived from an EMBL/GenBank/DDBJ whole genome shotgun (WGS) entry which is preliminary data.</text>
</comment>
<sequence length="673" mass="76249">MGCTTSRIENQPPVTLCHDRCKFLEEALHQSYVLADAHVSYMQSLKALGPALRLFLGQELVGSSHSVSSKIETNPTVAEHNDPSKCSSPDRGCQSSSNSDTHLDFRFDSEEDEEFRDKDLDLQNPVNPNHFHLQTLNSTIHSDFFTSNDDLFRAKSPFATSSTSWKTPSPPNPASSTWDFLNFFDVYERCEIPVSTRGKTDGFDLENRPVDVTSENDKSGGNCQNLVAEKDTNGLKPMPEKVDEKQNEKENEKTGLAQDSKNRSILEEVMRELESCFIRAADSGSEVLKVLDTGKFRYHDRNFVHQGISTKMLQVVSPSSLILSCKMTELFPANEKIGSVNSCLDQNSPAISVNLSTTLKKLCMWEEKLYNEVKAEEKLRIVHTRTCSQLNGWSQKEAESSKFDSAQKLLSTLSTNIRVAIQVIDRISITINDLRDGELWTHINDLILKLLGTWKAMGECHRCQAEAISGAKCLDAIASDWKLNDTRIEAAMQLKIDLRNWGLSFFNWVTAQRCYVKAFNGWLLKCLPNEPEPEPEDTGHSSPTEPAIFALCNDWSNAIDRVSETEVTQSIQGFLTKVQQFLETQNDYVQQRIVSDKDVDRKLKALEREDQRLHKLMQAKNLFAEGMNRSERIKDCNLQFGLQQIFIAIEKFSASSVKMYEELQFHFVESTFL</sequence>
<reference evidence="4 5" key="1">
    <citation type="submission" date="2021-09" db="EMBL/GenBank/DDBJ databases">
        <title>Genomic insights and catalytic innovation underlie evolution of tropane alkaloids biosynthesis.</title>
        <authorList>
            <person name="Wang Y.-J."/>
            <person name="Tian T."/>
            <person name="Huang J.-P."/>
            <person name="Huang S.-X."/>
        </authorList>
    </citation>
    <scope>NUCLEOTIDE SEQUENCE [LARGE SCALE GENOMIC DNA]</scope>
    <source>
        <strain evidence="4">KIB-2018</strain>
        <tissue evidence="4">Leaf</tissue>
    </source>
</reference>
<accession>A0AAV8U1J5</accession>
<name>A0AAV8U1J5_9ROSI</name>
<evidence type="ECO:0008006" key="6">
    <source>
        <dbReference type="Google" id="ProtNLM"/>
    </source>
</evidence>
<feature type="region of interest" description="Disordered" evidence="1">
    <location>
        <begin position="206"/>
        <end position="260"/>
    </location>
</feature>
<dbReference type="AlphaFoldDB" id="A0AAV8U1J5"/>
<dbReference type="InterPro" id="IPR006868">
    <property type="entry name" value="DUF630"/>
</dbReference>
<feature type="domain" description="DUF632" evidence="2">
    <location>
        <begin position="266"/>
        <end position="579"/>
    </location>
</feature>
<evidence type="ECO:0000256" key="1">
    <source>
        <dbReference type="SAM" id="MobiDB-lite"/>
    </source>
</evidence>
<keyword evidence="5" id="KW-1185">Reference proteome</keyword>
<feature type="domain" description="DUF630" evidence="3">
    <location>
        <begin position="1"/>
        <end position="59"/>
    </location>
</feature>
<feature type="compositionally biased region" description="Polar residues" evidence="1">
    <location>
        <begin position="67"/>
        <end position="76"/>
    </location>
</feature>
<dbReference type="Pfam" id="PF04783">
    <property type="entry name" value="DUF630"/>
    <property type="match status" value="1"/>
</dbReference>
<dbReference type="PANTHER" id="PTHR21450:SF19">
    <property type="entry name" value="F5M15.15"/>
    <property type="match status" value="1"/>
</dbReference>
<evidence type="ECO:0000313" key="5">
    <source>
        <dbReference type="Proteomes" id="UP001159364"/>
    </source>
</evidence>
<proteinExistence type="predicted"/>
<organism evidence="4 5">
    <name type="scientific">Erythroxylum novogranatense</name>
    <dbReference type="NCBI Taxonomy" id="1862640"/>
    <lineage>
        <taxon>Eukaryota</taxon>
        <taxon>Viridiplantae</taxon>
        <taxon>Streptophyta</taxon>
        <taxon>Embryophyta</taxon>
        <taxon>Tracheophyta</taxon>
        <taxon>Spermatophyta</taxon>
        <taxon>Magnoliopsida</taxon>
        <taxon>eudicotyledons</taxon>
        <taxon>Gunneridae</taxon>
        <taxon>Pentapetalae</taxon>
        <taxon>rosids</taxon>
        <taxon>fabids</taxon>
        <taxon>Malpighiales</taxon>
        <taxon>Erythroxylaceae</taxon>
        <taxon>Erythroxylum</taxon>
    </lineage>
</organism>
<dbReference type="EMBL" id="JAIWQS010000002">
    <property type="protein sequence ID" value="KAJ8772681.1"/>
    <property type="molecule type" value="Genomic_DNA"/>
</dbReference>
<feature type="region of interest" description="Disordered" evidence="1">
    <location>
        <begin position="67"/>
        <end position="106"/>
    </location>
</feature>
<evidence type="ECO:0000259" key="3">
    <source>
        <dbReference type="Pfam" id="PF04783"/>
    </source>
</evidence>
<protein>
    <recommendedName>
        <fullName evidence="6">Nitrate regulatory gene2 protein</fullName>
    </recommendedName>
</protein>
<dbReference type="PANTHER" id="PTHR21450">
    <property type="entry name" value="PROTEIN ALTERED PHOSPHATE STARVATION RESPONSE 1"/>
    <property type="match status" value="1"/>
</dbReference>
<evidence type="ECO:0000313" key="4">
    <source>
        <dbReference type="EMBL" id="KAJ8772681.1"/>
    </source>
</evidence>